<keyword evidence="2" id="KW-0560">Oxidoreductase</keyword>
<evidence type="ECO:0000256" key="2">
    <source>
        <dbReference type="ARBA" id="ARBA00023002"/>
    </source>
</evidence>
<keyword evidence="5" id="KW-1185">Reference proteome</keyword>
<dbReference type="SUPFAM" id="SSF51735">
    <property type="entry name" value="NAD(P)-binding Rossmann-fold domains"/>
    <property type="match status" value="1"/>
</dbReference>
<organism evidence="4 5">
    <name type="scientific">Paenibacillus germinis</name>
    <dbReference type="NCBI Taxonomy" id="2654979"/>
    <lineage>
        <taxon>Bacteria</taxon>
        <taxon>Bacillati</taxon>
        <taxon>Bacillota</taxon>
        <taxon>Bacilli</taxon>
        <taxon>Bacillales</taxon>
        <taxon>Paenibacillaceae</taxon>
        <taxon>Paenibacillus</taxon>
    </lineage>
</organism>
<dbReference type="PANTHER" id="PTHR44196:SF2">
    <property type="entry name" value="SHORT-CHAIN DEHYDROGENASE-RELATED"/>
    <property type="match status" value="1"/>
</dbReference>
<evidence type="ECO:0000256" key="1">
    <source>
        <dbReference type="ARBA" id="ARBA00006484"/>
    </source>
</evidence>
<dbReference type="InterPro" id="IPR002347">
    <property type="entry name" value="SDR_fam"/>
</dbReference>
<evidence type="ECO:0000313" key="5">
    <source>
        <dbReference type="Proteomes" id="UP000658690"/>
    </source>
</evidence>
<evidence type="ECO:0000313" key="4">
    <source>
        <dbReference type="EMBL" id="NOU89191.1"/>
    </source>
</evidence>
<reference evidence="4 5" key="1">
    <citation type="submission" date="2019-10" db="EMBL/GenBank/DDBJ databases">
        <title>Description of Paenibacillus choica sp. nov.</title>
        <authorList>
            <person name="Carlier A."/>
            <person name="Qi S."/>
        </authorList>
    </citation>
    <scope>NUCLEOTIDE SEQUENCE [LARGE SCALE GENOMIC DNA]</scope>
    <source>
        <strain evidence="4 5">LMG 31460</strain>
    </source>
</reference>
<dbReference type="InterPro" id="IPR036291">
    <property type="entry name" value="NAD(P)-bd_dom_sf"/>
</dbReference>
<dbReference type="PRINTS" id="PR00080">
    <property type="entry name" value="SDRFAMILY"/>
</dbReference>
<dbReference type="PIRSF" id="PIRSF000126">
    <property type="entry name" value="11-beta-HSD1"/>
    <property type="match status" value="1"/>
</dbReference>
<comment type="caution">
    <text evidence="4">The sequence shown here is derived from an EMBL/GenBank/DDBJ whole genome shotgun (WGS) entry which is preliminary data.</text>
</comment>
<dbReference type="Proteomes" id="UP000658690">
    <property type="component" value="Unassembled WGS sequence"/>
</dbReference>
<comment type="similarity">
    <text evidence="1 3">Belongs to the short-chain dehydrogenases/reductases (SDR) family.</text>
</comment>
<name>A0ABX1ZBB6_9BACL</name>
<proteinExistence type="inferred from homology"/>
<dbReference type="Pfam" id="PF00106">
    <property type="entry name" value="adh_short"/>
    <property type="match status" value="1"/>
</dbReference>
<evidence type="ECO:0000256" key="3">
    <source>
        <dbReference type="RuleBase" id="RU000363"/>
    </source>
</evidence>
<dbReference type="PANTHER" id="PTHR44196">
    <property type="entry name" value="DEHYDROGENASE/REDUCTASE SDR FAMILY MEMBER 7B"/>
    <property type="match status" value="1"/>
</dbReference>
<dbReference type="Gene3D" id="3.40.50.720">
    <property type="entry name" value="NAD(P)-binding Rossmann-like Domain"/>
    <property type="match status" value="1"/>
</dbReference>
<gene>
    <name evidence="4" type="ORF">GC102_26075</name>
</gene>
<dbReference type="RefSeq" id="WP_171692153.1">
    <property type="nucleotide sequence ID" value="NZ_WHOC01000142.1"/>
</dbReference>
<sequence length="258" mass="28489">MTKTALITGASSGIGEVFARRFAEKGNHLILVARSKNKLDQLATELSTKYAVKVHVIAIDLSVEKAASEVFKQTEQLGTHVDILVNNAGFGLSGEFLNHSPDIYRQQMMLNITSVVEMTHYYLPKMVAKGDGTIINLASLLSFFPFPYCSVYSATKAFVLSFTESLWEEYRHKGIKLLALCPGPTDTKFFDTAKDVETNNKRTPEQVVATAIKALGRNKTYVIDGGVNKFNAFLGRVLPRKTIVKLFGSAIRKSMTAK</sequence>
<protein>
    <submittedName>
        <fullName evidence="4">SDR family NAD(P)-dependent oxidoreductase</fullName>
    </submittedName>
</protein>
<dbReference type="PRINTS" id="PR00081">
    <property type="entry name" value="GDHRDH"/>
</dbReference>
<dbReference type="EMBL" id="WHOC01000142">
    <property type="protein sequence ID" value="NOU89191.1"/>
    <property type="molecule type" value="Genomic_DNA"/>
</dbReference>
<accession>A0ABX1ZBB6</accession>